<keyword evidence="2" id="KW-1185">Reference proteome</keyword>
<proteinExistence type="predicted"/>
<accession>A0ABV8IX72</accession>
<evidence type="ECO:0000313" key="2">
    <source>
        <dbReference type="Proteomes" id="UP001595867"/>
    </source>
</evidence>
<protein>
    <submittedName>
        <fullName evidence="1">Uncharacterized protein</fullName>
    </submittedName>
</protein>
<comment type="caution">
    <text evidence="1">The sequence shown here is derived from an EMBL/GenBank/DDBJ whole genome shotgun (WGS) entry which is preliminary data.</text>
</comment>
<dbReference type="RefSeq" id="WP_378069436.1">
    <property type="nucleotide sequence ID" value="NZ_JBHSBL010000019.1"/>
</dbReference>
<dbReference type="Proteomes" id="UP001595867">
    <property type="component" value="Unassembled WGS sequence"/>
</dbReference>
<name>A0ABV8IX72_9ACTN</name>
<organism evidence="1 2">
    <name type="scientific">Actinoplanes subglobosus</name>
    <dbReference type="NCBI Taxonomy" id="1547892"/>
    <lineage>
        <taxon>Bacteria</taxon>
        <taxon>Bacillati</taxon>
        <taxon>Actinomycetota</taxon>
        <taxon>Actinomycetes</taxon>
        <taxon>Micromonosporales</taxon>
        <taxon>Micromonosporaceae</taxon>
        <taxon>Actinoplanes</taxon>
    </lineage>
</organism>
<evidence type="ECO:0000313" key="1">
    <source>
        <dbReference type="EMBL" id="MFC4068541.1"/>
    </source>
</evidence>
<dbReference type="EMBL" id="JBHSBL010000019">
    <property type="protein sequence ID" value="MFC4068541.1"/>
    <property type="molecule type" value="Genomic_DNA"/>
</dbReference>
<reference evidence="2" key="1">
    <citation type="journal article" date="2019" name="Int. J. Syst. Evol. Microbiol.">
        <title>The Global Catalogue of Microorganisms (GCM) 10K type strain sequencing project: providing services to taxonomists for standard genome sequencing and annotation.</title>
        <authorList>
            <consortium name="The Broad Institute Genomics Platform"/>
            <consortium name="The Broad Institute Genome Sequencing Center for Infectious Disease"/>
            <person name="Wu L."/>
            <person name="Ma J."/>
        </authorList>
    </citation>
    <scope>NUCLEOTIDE SEQUENCE [LARGE SCALE GENOMIC DNA]</scope>
    <source>
        <strain evidence="2">TBRC 5832</strain>
    </source>
</reference>
<sequence length="214" mass="23629">MSDSDLAHSWTEEILGDDGLSAVDQVRLALGLLDLIDEFGVAMWLAFHLSPWYLGSTDDPAAADAFWAGMRRRLEAPEVGSQLLYSLWVEWFESRVTDAWAFAEVLGGDADRLPGAGPELLRRADRVLRHSGPVPWPVKRHTYATAAAVPALVPGVFRGILASYHDYYGDLDPGEALALLDRLDLPPDTEHLASLRAVLSVGARNHYRNPELWS</sequence>
<gene>
    <name evidence="1" type="ORF">ACFO0C_26740</name>
</gene>